<dbReference type="GO" id="GO:0005634">
    <property type="term" value="C:nucleus"/>
    <property type="evidence" value="ECO:0007669"/>
    <property type="project" value="UniProtKB-SubCell"/>
</dbReference>
<evidence type="ECO:0000256" key="4">
    <source>
        <dbReference type="ARBA" id="ARBA00023242"/>
    </source>
</evidence>
<evidence type="ECO:0000256" key="3">
    <source>
        <dbReference type="ARBA" id="ARBA00022840"/>
    </source>
</evidence>
<dbReference type="InterPro" id="IPR027417">
    <property type="entry name" value="P-loop_NTPase"/>
</dbReference>
<dbReference type="PANTHER" id="PTHR45623:SF17">
    <property type="entry name" value="CHROMODOMAIN-HELICASE-DNA-BINDING PROTEIN 3-RELATED"/>
    <property type="match status" value="1"/>
</dbReference>
<keyword evidence="7" id="KW-0648">Protein biosynthesis</keyword>
<evidence type="ECO:0000256" key="2">
    <source>
        <dbReference type="ARBA" id="ARBA00022741"/>
    </source>
</evidence>
<dbReference type="PANTHER" id="PTHR45623">
    <property type="entry name" value="CHROMODOMAIN-HELICASE-DNA-BINDING PROTEIN 3-RELATED-RELATED"/>
    <property type="match status" value="1"/>
</dbReference>
<dbReference type="SUPFAM" id="SSF52540">
    <property type="entry name" value="P-loop containing nucleoside triphosphate hydrolases"/>
    <property type="match status" value="1"/>
</dbReference>
<dbReference type="GO" id="GO:0016887">
    <property type="term" value="F:ATP hydrolysis activity"/>
    <property type="evidence" value="ECO:0007669"/>
    <property type="project" value="TreeGrafter"/>
</dbReference>
<gene>
    <name evidence="7" type="ORF">C361_03160</name>
</gene>
<dbReference type="Gene3D" id="3.40.50.300">
    <property type="entry name" value="P-loop containing nucleotide triphosphate hydrolases"/>
    <property type="match status" value="1"/>
</dbReference>
<sequence>MAGQVGEMCITNKRRFSLFAIVPPDNPGLLFITAITYCLASRGFHANTCCCIPPHSRMPATRLRPVVELTPLPPAVRALYARSLSPAPPQAQHRTFCEKCRRPPAALILQSLHTRPKKRARTRKPSPEDDDLLSDSELVHILQGWVTCRRCVVASHYGCLSPRQKKAVLGSLRAQDLAALGNIDPTTQPSDVPLRKTVAIQQEADFLCAKCSEGVPCFVCCKDELQVNMDPVRVDQRKDEETRIGDVGQEDGTTDMDSSKSHQLAPLPASQTPEKEIDSPQLEKSRPLFRCLRCRQAAHYEHLKVPKSLGGNPDLEEIAHNYQTHTDDGDAWTCHQCRASPCGIDIVIAWRPLPATSPFPSLPPPPPKTPLYKAILPREYLIKYSSRSFRHVEWVPHAWLSGIAPMKLKRFLEKGPLLDLVTDETLEAKGDEMVRPSIAGIDKLAHGKDVNHEKGVELIVDAEDDAESGLPILWSTIDRVLDVLLIRPTAAQIKGKNKKSQSGNDRRNQRRIISQSPSPSDDTAPSAADSALRAIAVKTPFEQLQADLDIPDGLPLPDDELIEIEEWEILTGRSLDETDVEDVAGLVGWGLFKWQDLQYDQACWDTPPPSSSPLYTAYKHGLSRYLAARHITIPVLTPTQIRARDNDPARGFVPPQEQPDCITGGKLMPFQMEGFQWLLYKHFKRESCILADDMGLGKTVQIASVLGYLGSAEHEIYPCLVVVPNSTITNWVREFEKWSPHLRVVPFYGESASREIISKYELFHKGLQGKPVGLKAHIVLTTYDMITSSEFRVFSAIPRWEVLCVDEGQRLKSDNSKIFNNLKTLNSVHRILLTGTPLNNNIRELFNLLNFLDQDNFKDLESMEQEYADLNEVKVQKLHQMIKPYILRRIKADVLNLPPKVEIIVPISLTPLQKQMYKGIFENHAEIIQDILKARQKRRRAIKSVQSAVPTN</sequence>
<evidence type="ECO:0000256" key="1">
    <source>
        <dbReference type="ARBA" id="ARBA00004123"/>
    </source>
</evidence>
<dbReference type="GO" id="GO:0042393">
    <property type="term" value="F:histone binding"/>
    <property type="evidence" value="ECO:0007669"/>
    <property type="project" value="TreeGrafter"/>
</dbReference>
<dbReference type="GO" id="GO:0003677">
    <property type="term" value="F:DNA binding"/>
    <property type="evidence" value="ECO:0007669"/>
    <property type="project" value="TreeGrafter"/>
</dbReference>
<dbReference type="GO" id="GO:0005524">
    <property type="term" value="F:ATP binding"/>
    <property type="evidence" value="ECO:0007669"/>
    <property type="project" value="UniProtKB-KW"/>
</dbReference>
<feature type="compositionally biased region" description="Basic residues" evidence="5">
    <location>
        <begin position="114"/>
        <end position="124"/>
    </location>
</feature>
<dbReference type="SMART" id="SM00487">
    <property type="entry name" value="DEXDc"/>
    <property type="match status" value="1"/>
</dbReference>
<dbReference type="GO" id="GO:0140658">
    <property type="term" value="F:ATP-dependent chromatin remodeler activity"/>
    <property type="evidence" value="ECO:0007669"/>
    <property type="project" value="TreeGrafter"/>
</dbReference>
<protein>
    <submittedName>
        <fullName evidence="7">Pol II transcription elongation factor</fullName>
    </submittedName>
</protein>
<name>A0A854QIK2_CRYNE</name>
<evidence type="ECO:0000313" key="7">
    <source>
        <dbReference type="EMBL" id="OXG22497.1"/>
    </source>
</evidence>
<feature type="compositionally biased region" description="Low complexity" evidence="5">
    <location>
        <begin position="514"/>
        <end position="528"/>
    </location>
</feature>
<reference evidence="7 8" key="1">
    <citation type="submission" date="2017-06" db="EMBL/GenBank/DDBJ databases">
        <title>Global population genomics of the pathogenic fungus Cryptococcus neoformans var. grubii.</title>
        <authorList>
            <person name="Cuomo C."/>
            <person name="Litvintseva A."/>
            <person name="Chen Y."/>
            <person name="Young S."/>
            <person name="Zeng Q."/>
            <person name="Chapman S."/>
            <person name="Gujja S."/>
            <person name="Saif S."/>
            <person name="Birren B."/>
        </authorList>
    </citation>
    <scope>NUCLEOTIDE SEQUENCE [LARGE SCALE GENOMIC DNA]</scope>
    <source>
        <strain evidence="7 8">Tu259-1</strain>
    </source>
</reference>
<dbReference type="EMBL" id="AMKT01000040">
    <property type="protein sequence ID" value="OXG22497.1"/>
    <property type="molecule type" value="Genomic_DNA"/>
</dbReference>
<dbReference type="GO" id="GO:0000785">
    <property type="term" value="C:chromatin"/>
    <property type="evidence" value="ECO:0007669"/>
    <property type="project" value="TreeGrafter"/>
</dbReference>
<proteinExistence type="predicted"/>
<dbReference type="GO" id="GO:0003682">
    <property type="term" value="F:chromatin binding"/>
    <property type="evidence" value="ECO:0007669"/>
    <property type="project" value="TreeGrafter"/>
</dbReference>
<evidence type="ECO:0000256" key="5">
    <source>
        <dbReference type="SAM" id="MobiDB-lite"/>
    </source>
</evidence>
<dbReference type="InterPro" id="IPR038718">
    <property type="entry name" value="SNF2-like_sf"/>
</dbReference>
<feature type="region of interest" description="Disordered" evidence="5">
    <location>
        <begin position="232"/>
        <end position="281"/>
    </location>
</feature>
<comment type="caution">
    <text evidence="7">The sequence shown here is derived from an EMBL/GenBank/DDBJ whole genome shotgun (WGS) entry which is preliminary data.</text>
</comment>
<dbReference type="PROSITE" id="PS51192">
    <property type="entry name" value="HELICASE_ATP_BIND_1"/>
    <property type="match status" value="1"/>
</dbReference>
<feature type="domain" description="Helicase ATP-binding" evidence="6">
    <location>
        <begin position="679"/>
        <end position="855"/>
    </location>
</feature>
<feature type="compositionally biased region" description="Basic and acidic residues" evidence="5">
    <location>
        <begin position="232"/>
        <end position="244"/>
    </location>
</feature>
<dbReference type="SUPFAM" id="SSF54160">
    <property type="entry name" value="Chromo domain-like"/>
    <property type="match status" value="1"/>
</dbReference>
<organism evidence="7 8">
    <name type="scientific">Cryptococcus neoformans Tu259-1</name>
    <dbReference type="NCBI Taxonomy" id="1230072"/>
    <lineage>
        <taxon>Eukaryota</taxon>
        <taxon>Fungi</taxon>
        <taxon>Dikarya</taxon>
        <taxon>Basidiomycota</taxon>
        <taxon>Agaricomycotina</taxon>
        <taxon>Tremellomycetes</taxon>
        <taxon>Tremellales</taxon>
        <taxon>Cryptococcaceae</taxon>
        <taxon>Cryptococcus</taxon>
        <taxon>Cryptococcus neoformans species complex</taxon>
    </lineage>
</organism>
<evidence type="ECO:0000259" key="6">
    <source>
        <dbReference type="PROSITE" id="PS51192"/>
    </source>
</evidence>
<dbReference type="Pfam" id="PF00176">
    <property type="entry name" value="SNF2-rel_dom"/>
    <property type="match status" value="1"/>
</dbReference>
<dbReference type="GO" id="GO:0003746">
    <property type="term" value="F:translation elongation factor activity"/>
    <property type="evidence" value="ECO:0007669"/>
    <property type="project" value="UniProtKB-KW"/>
</dbReference>
<feature type="region of interest" description="Disordered" evidence="5">
    <location>
        <begin position="494"/>
        <end position="528"/>
    </location>
</feature>
<dbReference type="InterPro" id="IPR014001">
    <property type="entry name" value="Helicase_ATP-bd"/>
</dbReference>
<evidence type="ECO:0000313" key="8">
    <source>
        <dbReference type="Proteomes" id="UP000199727"/>
    </source>
</evidence>
<dbReference type="OrthoDB" id="5857104at2759"/>
<keyword evidence="7" id="KW-0251">Elongation factor</keyword>
<keyword evidence="4" id="KW-0539">Nucleus</keyword>
<dbReference type="Gene3D" id="3.40.50.10810">
    <property type="entry name" value="Tandem AAA-ATPase domain"/>
    <property type="match status" value="1"/>
</dbReference>
<dbReference type="Proteomes" id="UP000199727">
    <property type="component" value="Unassembled WGS sequence"/>
</dbReference>
<dbReference type="InterPro" id="IPR000330">
    <property type="entry name" value="SNF2_N"/>
</dbReference>
<dbReference type="InterPro" id="IPR016197">
    <property type="entry name" value="Chromo-like_dom_sf"/>
</dbReference>
<keyword evidence="2" id="KW-0547">Nucleotide-binding</keyword>
<accession>A0A854QIK2</accession>
<keyword evidence="3" id="KW-0067">ATP-binding</keyword>
<feature type="region of interest" description="Disordered" evidence="5">
    <location>
        <begin position="111"/>
        <end position="132"/>
    </location>
</feature>
<dbReference type="AlphaFoldDB" id="A0A854QIK2"/>
<comment type="subcellular location">
    <subcellularLocation>
        <location evidence="1">Nucleus</location>
    </subcellularLocation>
</comment>